<dbReference type="GeneID" id="59265583"/>
<reference evidence="2 3" key="1">
    <citation type="journal article" date="2020" name="Phytopathology">
        <title>A high-quality genome resource of Botrytis fragariae, a new and rapidly spreading fungal pathogen causing strawberry gray mold in the U.S.A.</title>
        <authorList>
            <person name="Wu Y."/>
            <person name="Saski C.A."/>
            <person name="Schnabel G."/>
            <person name="Xiao S."/>
            <person name="Hu M."/>
        </authorList>
    </citation>
    <scope>NUCLEOTIDE SEQUENCE [LARGE SCALE GENOMIC DNA]</scope>
    <source>
        <strain evidence="2 3">BVB16</strain>
    </source>
</reference>
<dbReference type="AlphaFoldDB" id="A0A8H6AYF8"/>
<keyword evidence="3" id="KW-1185">Reference proteome</keyword>
<accession>A0A8H6AYF8</accession>
<dbReference type="EMBL" id="JABFCT010000005">
    <property type="protein sequence ID" value="KAF5875802.1"/>
    <property type="molecule type" value="Genomic_DNA"/>
</dbReference>
<feature type="compositionally biased region" description="Polar residues" evidence="1">
    <location>
        <begin position="259"/>
        <end position="270"/>
    </location>
</feature>
<evidence type="ECO:0000313" key="3">
    <source>
        <dbReference type="Proteomes" id="UP000531561"/>
    </source>
</evidence>
<feature type="region of interest" description="Disordered" evidence="1">
    <location>
        <begin position="1"/>
        <end position="70"/>
    </location>
</feature>
<proteinExistence type="predicted"/>
<name>A0A8H6AYF8_9HELO</name>
<sequence length="270" mass="30521">MSSPASNRQYKLRRGESSAIPFASQSRFEESFRSGGVSKHLDSNLHRPSDTQTPPRPQRGLPIHVDPNHYRSVDAQVQPNLERAVPLHIDAGLRRPMNAQAPLHPQRGAPRYFDPIPQYPLNFQGQPAQQEYFNEGRRRGRPISPQLVAAPANSRPLSQELNIPIRSQRRERAPPVIIADKSDSEDTPDRQRSPSPPRFEDESNSSSRGGKNSRKQLYYERPPQPCLSRSSRMDRKSTERSKIDPGKKTLGGLWVRESGITQRGTKNSKV</sequence>
<dbReference type="Proteomes" id="UP000531561">
    <property type="component" value="Unassembled WGS sequence"/>
</dbReference>
<feature type="region of interest" description="Disordered" evidence="1">
    <location>
        <begin position="148"/>
        <end position="270"/>
    </location>
</feature>
<protein>
    <submittedName>
        <fullName evidence="2">Uncharacterized protein</fullName>
    </submittedName>
</protein>
<evidence type="ECO:0000256" key="1">
    <source>
        <dbReference type="SAM" id="MobiDB-lite"/>
    </source>
</evidence>
<organism evidence="2 3">
    <name type="scientific">Botrytis fragariae</name>
    <dbReference type="NCBI Taxonomy" id="1964551"/>
    <lineage>
        <taxon>Eukaryota</taxon>
        <taxon>Fungi</taxon>
        <taxon>Dikarya</taxon>
        <taxon>Ascomycota</taxon>
        <taxon>Pezizomycotina</taxon>
        <taxon>Leotiomycetes</taxon>
        <taxon>Helotiales</taxon>
        <taxon>Sclerotiniaceae</taxon>
        <taxon>Botrytis</taxon>
    </lineage>
</organism>
<feature type="compositionally biased region" description="Basic and acidic residues" evidence="1">
    <location>
        <begin position="180"/>
        <end position="192"/>
    </location>
</feature>
<evidence type="ECO:0000313" key="2">
    <source>
        <dbReference type="EMBL" id="KAF5875802.1"/>
    </source>
</evidence>
<dbReference type="OrthoDB" id="3555091at2759"/>
<comment type="caution">
    <text evidence="2">The sequence shown here is derived from an EMBL/GenBank/DDBJ whole genome shotgun (WGS) entry which is preliminary data.</text>
</comment>
<gene>
    <name evidence="2" type="ORF">Bfra_011564</name>
</gene>
<feature type="compositionally biased region" description="Basic and acidic residues" evidence="1">
    <location>
        <begin position="39"/>
        <end position="49"/>
    </location>
</feature>
<dbReference type="RefSeq" id="XP_037194748.1">
    <property type="nucleotide sequence ID" value="XM_037341891.1"/>
</dbReference>
<feature type="compositionally biased region" description="Basic and acidic residues" evidence="1">
    <location>
        <begin position="231"/>
        <end position="247"/>
    </location>
</feature>